<evidence type="ECO:0000256" key="2">
    <source>
        <dbReference type="ARBA" id="ARBA00022737"/>
    </source>
</evidence>
<organism evidence="9 10">
    <name type="scientific">Vitis vinifera</name>
    <name type="common">Grape</name>
    <dbReference type="NCBI Taxonomy" id="29760"/>
    <lineage>
        <taxon>Eukaryota</taxon>
        <taxon>Viridiplantae</taxon>
        <taxon>Streptophyta</taxon>
        <taxon>Embryophyta</taxon>
        <taxon>Tracheophyta</taxon>
        <taxon>Spermatophyta</taxon>
        <taxon>Magnoliopsida</taxon>
        <taxon>eudicotyledons</taxon>
        <taxon>Gunneridae</taxon>
        <taxon>Pentapetalae</taxon>
        <taxon>rosids</taxon>
        <taxon>Vitales</taxon>
        <taxon>Vitaceae</taxon>
        <taxon>Viteae</taxon>
        <taxon>Vitis</taxon>
    </lineage>
</organism>
<evidence type="ECO:0008006" key="11">
    <source>
        <dbReference type="Google" id="ProtNLM"/>
    </source>
</evidence>
<feature type="domain" description="Myb-like" evidence="7">
    <location>
        <begin position="56"/>
        <end position="106"/>
    </location>
</feature>
<dbReference type="PANTHER" id="PTHR45675">
    <property type="entry name" value="MYB TRANSCRIPTION FACTOR-RELATED-RELATED"/>
    <property type="match status" value="1"/>
</dbReference>
<dbReference type="PROSITE" id="PS51294">
    <property type="entry name" value="HTH_MYB"/>
    <property type="match status" value="2"/>
</dbReference>
<dbReference type="InParanoid" id="D7TIT3"/>
<sequence length="123" mass="14668">MQGENLRKGSWLEEEDERLTAFVGLLGERRWDSIARASGLKRSGKSCRLRWLNYLRPDLKRCQISAEEEQIILQLHKRWGNKWSWIARSLPGRTDNEIKNYWRTHLRKRTEIEEQGILQFSAS</sequence>
<protein>
    <recommendedName>
        <fullName evidence="11">Transcription factor MYB27</fullName>
    </recommendedName>
</protein>
<evidence type="ECO:0000256" key="3">
    <source>
        <dbReference type="ARBA" id="ARBA00023015"/>
    </source>
</evidence>
<dbReference type="Pfam" id="PF00249">
    <property type="entry name" value="Myb_DNA-binding"/>
    <property type="match status" value="2"/>
</dbReference>
<evidence type="ECO:0000313" key="9">
    <source>
        <dbReference type="EMBL" id="CBI30159.3"/>
    </source>
</evidence>
<dbReference type="SUPFAM" id="SSF46689">
    <property type="entry name" value="Homeodomain-like"/>
    <property type="match status" value="1"/>
</dbReference>
<keyword evidence="3" id="KW-0805">Transcription regulation</keyword>
<dbReference type="STRING" id="29760.D7TIT3"/>
<dbReference type="PANTHER" id="PTHR45675:SF8">
    <property type="entry name" value="TRANSCRIPTION FACTOR MYB27"/>
    <property type="match status" value="1"/>
</dbReference>
<dbReference type="EMBL" id="FN595991">
    <property type="protein sequence ID" value="CBI30159.3"/>
    <property type="molecule type" value="Genomic_DNA"/>
</dbReference>
<dbReference type="PROSITE" id="PS50090">
    <property type="entry name" value="MYB_LIKE"/>
    <property type="match status" value="2"/>
</dbReference>
<reference evidence="10" key="1">
    <citation type="journal article" date="2007" name="Nature">
        <title>The grapevine genome sequence suggests ancestral hexaploidization in major angiosperm phyla.</title>
        <authorList>
            <consortium name="The French-Italian Public Consortium for Grapevine Genome Characterization."/>
            <person name="Jaillon O."/>
            <person name="Aury J.-M."/>
            <person name="Noel B."/>
            <person name="Policriti A."/>
            <person name="Clepet C."/>
            <person name="Casagrande A."/>
            <person name="Choisne N."/>
            <person name="Aubourg S."/>
            <person name="Vitulo N."/>
            <person name="Jubin C."/>
            <person name="Vezzi A."/>
            <person name="Legeai F."/>
            <person name="Hugueney P."/>
            <person name="Dasilva C."/>
            <person name="Horner D."/>
            <person name="Mica E."/>
            <person name="Jublot D."/>
            <person name="Poulain J."/>
            <person name="Bruyere C."/>
            <person name="Billault A."/>
            <person name="Segurens B."/>
            <person name="Gouyvenoux M."/>
            <person name="Ugarte E."/>
            <person name="Cattonaro F."/>
            <person name="Anthouard V."/>
            <person name="Vico V."/>
            <person name="Del Fabbro C."/>
            <person name="Alaux M."/>
            <person name="Di Gaspero G."/>
            <person name="Dumas V."/>
            <person name="Felice N."/>
            <person name="Paillard S."/>
            <person name="Juman I."/>
            <person name="Moroldo M."/>
            <person name="Scalabrin S."/>
            <person name="Canaguier A."/>
            <person name="Le Clainche I."/>
            <person name="Malacrida G."/>
            <person name="Durand E."/>
            <person name="Pesole G."/>
            <person name="Laucou V."/>
            <person name="Chatelet P."/>
            <person name="Merdinoglu D."/>
            <person name="Delledonne M."/>
            <person name="Pezzotti M."/>
            <person name="Lecharny A."/>
            <person name="Scarpelli C."/>
            <person name="Artiguenave F."/>
            <person name="Pe M.E."/>
            <person name="Valle G."/>
            <person name="Morgante M."/>
            <person name="Caboche M."/>
            <person name="Adam-Blondon A.-F."/>
            <person name="Weissenbach J."/>
            <person name="Quetier F."/>
            <person name="Wincker P."/>
        </authorList>
    </citation>
    <scope>NUCLEOTIDE SEQUENCE [LARGE SCALE GENOMIC DNA]</scope>
    <source>
        <strain evidence="10">cv. Pinot noir / PN40024</strain>
    </source>
</reference>
<keyword evidence="6" id="KW-0539">Nucleus</keyword>
<dbReference type="CDD" id="cd00167">
    <property type="entry name" value="SANT"/>
    <property type="match status" value="2"/>
</dbReference>
<dbReference type="InterPro" id="IPR009057">
    <property type="entry name" value="Homeodomain-like_sf"/>
</dbReference>
<name>D7TIT3_VITVI</name>
<dbReference type="GO" id="GO:0005634">
    <property type="term" value="C:nucleus"/>
    <property type="evidence" value="ECO:0000318"/>
    <property type="project" value="GO_Central"/>
</dbReference>
<gene>
    <name evidence="9" type="ordered locus">VIT_08s0007g04830</name>
</gene>
<dbReference type="InterPro" id="IPR001005">
    <property type="entry name" value="SANT/Myb"/>
</dbReference>
<dbReference type="GO" id="GO:0003700">
    <property type="term" value="F:DNA-binding transcription factor activity"/>
    <property type="evidence" value="ECO:0007669"/>
    <property type="project" value="InterPro"/>
</dbReference>
<evidence type="ECO:0000256" key="4">
    <source>
        <dbReference type="ARBA" id="ARBA00023125"/>
    </source>
</evidence>
<dbReference type="Gene3D" id="1.10.10.60">
    <property type="entry name" value="Homeodomain-like"/>
    <property type="match status" value="2"/>
</dbReference>
<evidence type="ECO:0000256" key="6">
    <source>
        <dbReference type="ARBA" id="ARBA00023242"/>
    </source>
</evidence>
<evidence type="ECO:0000256" key="1">
    <source>
        <dbReference type="ARBA" id="ARBA00004123"/>
    </source>
</evidence>
<keyword evidence="2" id="KW-0677">Repeat</keyword>
<evidence type="ECO:0000256" key="5">
    <source>
        <dbReference type="ARBA" id="ARBA00023163"/>
    </source>
</evidence>
<dbReference type="OMA" id="WNDENKC"/>
<evidence type="ECO:0000259" key="8">
    <source>
        <dbReference type="PROSITE" id="PS51294"/>
    </source>
</evidence>
<dbReference type="InterPro" id="IPR044676">
    <property type="entry name" value="EOBI/EOBII-like_plant"/>
</dbReference>
<dbReference type="SMART" id="SM00717">
    <property type="entry name" value="SANT"/>
    <property type="match status" value="2"/>
</dbReference>
<dbReference type="PaxDb" id="29760-VIT_08s0007g04830.t01"/>
<dbReference type="Proteomes" id="UP000009183">
    <property type="component" value="Chromosome 8"/>
</dbReference>
<feature type="domain" description="Myb-like" evidence="7">
    <location>
        <begin position="3"/>
        <end position="55"/>
    </location>
</feature>
<feature type="domain" description="HTH myb-type" evidence="8">
    <location>
        <begin position="60"/>
        <end position="110"/>
    </location>
</feature>
<dbReference type="FunFam" id="1.10.10.60:FF:000011">
    <property type="entry name" value="Myb transcription factor"/>
    <property type="match status" value="1"/>
</dbReference>
<dbReference type="ExpressionAtlas" id="D7TIT3">
    <property type="expression patterns" value="baseline and differential"/>
</dbReference>
<evidence type="ECO:0000313" key="10">
    <source>
        <dbReference type="Proteomes" id="UP000009183"/>
    </source>
</evidence>
<dbReference type="InterPro" id="IPR017930">
    <property type="entry name" value="Myb_dom"/>
</dbReference>
<accession>D7TIT3</accession>
<proteinExistence type="predicted"/>
<evidence type="ECO:0000259" key="7">
    <source>
        <dbReference type="PROSITE" id="PS50090"/>
    </source>
</evidence>
<dbReference type="GO" id="GO:0043565">
    <property type="term" value="F:sequence-specific DNA binding"/>
    <property type="evidence" value="ECO:0000318"/>
    <property type="project" value="GO_Central"/>
</dbReference>
<dbReference type="HOGENOM" id="CLU_028567_26_2_1"/>
<dbReference type="eggNOG" id="KOG0048">
    <property type="taxonomic scope" value="Eukaryota"/>
</dbReference>
<dbReference type="AlphaFoldDB" id="D7TIT3"/>
<keyword evidence="4" id="KW-0238">DNA-binding</keyword>
<feature type="domain" description="HTH myb-type" evidence="8">
    <location>
        <begin position="3"/>
        <end position="59"/>
    </location>
</feature>
<dbReference type="GO" id="GO:0006355">
    <property type="term" value="P:regulation of DNA-templated transcription"/>
    <property type="evidence" value="ECO:0000318"/>
    <property type="project" value="GO_Central"/>
</dbReference>
<comment type="subcellular location">
    <subcellularLocation>
        <location evidence="1">Nucleus</location>
    </subcellularLocation>
</comment>
<keyword evidence="5" id="KW-0804">Transcription</keyword>
<keyword evidence="10" id="KW-1185">Reference proteome</keyword>